<comment type="caution">
    <text evidence="5">The sequence shown here is derived from an EMBL/GenBank/DDBJ whole genome shotgun (WGS) entry which is preliminary data.</text>
</comment>
<dbReference type="AlphaFoldDB" id="A0A934Q5F1"/>
<dbReference type="EMBL" id="JAEHOH010000002">
    <property type="protein sequence ID" value="MBK0417926.1"/>
    <property type="molecule type" value="Genomic_DNA"/>
</dbReference>
<feature type="DNA-binding region" description="H-T-H motif" evidence="2">
    <location>
        <begin position="75"/>
        <end position="94"/>
    </location>
</feature>
<dbReference type="Gene3D" id="1.10.357.10">
    <property type="entry name" value="Tetracycline Repressor, domain 2"/>
    <property type="match status" value="1"/>
</dbReference>
<dbReference type="InterPro" id="IPR009057">
    <property type="entry name" value="Homeodomain-like_sf"/>
</dbReference>
<dbReference type="PRINTS" id="PR00455">
    <property type="entry name" value="HTHTETR"/>
</dbReference>
<evidence type="ECO:0000313" key="5">
    <source>
        <dbReference type="EMBL" id="MBK0417926.1"/>
    </source>
</evidence>
<evidence type="ECO:0000259" key="4">
    <source>
        <dbReference type="PROSITE" id="PS50977"/>
    </source>
</evidence>
<dbReference type="Proteomes" id="UP000608530">
    <property type="component" value="Unassembled WGS sequence"/>
</dbReference>
<keyword evidence="1 2" id="KW-0238">DNA-binding</keyword>
<dbReference type="InterPro" id="IPR001647">
    <property type="entry name" value="HTH_TetR"/>
</dbReference>
<accession>A0A934Q5F1</accession>
<evidence type="ECO:0000256" key="2">
    <source>
        <dbReference type="PROSITE-ProRule" id="PRU00335"/>
    </source>
</evidence>
<gene>
    <name evidence="5" type="ORF">JD276_02600</name>
</gene>
<organism evidence="5 6">
    <name type="scientific">Leucobacter chromiisoli</name>
    <dbReference type="NCBI Taxonomy" id="2796471"/>
    <lineage>
        <taxon>Bacteria</taxon>
        <taxon>Bacillati</taxon>
        <taxon>Actinomycetota</taxon>
        <taxon>Actinomycetes</taxon>
        <taxon>Micrococcales</taxon>
        <taxon>Microbacteriaceae</taxon>
        <taxon>Leucobacter</taxon>
    </lineage>
</organism>
<evidence type="ECO:0000313" key="6">
    <source>
        <dbReference type="Proteomes" id="UP000608530"/>
    </source>
</evidence>
<dbReference type="Pfam" id="PF00440">
    <property type="entry name" value="TetR_N"/>
    <property type="match status" value="1"/>
</dbReference>
<feature type="compositionally biased region" description="Low complexity" evidence="3">
    <location>
        <begin position="1"/>
        <end position="40"/>
    </location>
</feature>
<evidence type="ECO:0000256" key="3">
    <source>
        <dbReference type="SAM" id="MobiDB-lite"/>
    </source>
</evidence>
<evidence type="ECO:0000256" key="1">
    <source>
        <dbReference type="ARBA" id="ARBA00023125"/>
    </source>
</evidence>
<dbReference type="RefSeq" id="WP_200113623.1">
    <property type="nucleotide sequence ID" value="NZ_JAEHOH010000002.1"/>
</dbReference>
<dbReference type="InterPro" id="IPR036271">
    <property type="entry name" value="Tet_transcr_reg_TetR-rel_C_sf"/>
</dbReference>
<feature type="domain" description="HTH tetR-type" evidence="4">
    <location>
        <begin position="52"/>
        <end position="112"/>
    </location>
</feature>
<sequence>MPATAEAAATVEAAAPATAAAAPTANADAATAEAAPASAIPSPPVRRRHDPEGRRRAILTAAAELVIENGAAALTHRAIAKRAGVALGSTTQYFSSIDELREAALELLAEQIDEELAEMQHLIDEDGDDFDRLAEAMHRFLLDSRQVHADIALMTAGTTDARMRALALRWFDRMVDMIAARLGRERAIAIATYLDGATMHAALHDAPISPDHLADTLRALAAMPTRPENR</sequence>
<feature type="region of interest" description="Disordered" evidence="3">
    <location>
        <begin position="1"/>
        <end position="51"/>
    </location>
</feature>
<proteinExistence type="predicted"/>
<reference evidence="5" key="1">
    <citation type="submission" date="2020-12" db="EMBL/GenBank/DDBJ databases">
        <title>Leucobacter sp. CAS1, isolated from Chromium sludge.</title>
        <authorList>
            <person name="Xu Z."/>
        </authorList>
    </citation>
    <scope>NUCLEOTIDE SEQUENCE</scope>
    <source>
        <strain evidence="5">CSA1</strain>
    </source>
</reference>
<protein>
    <submittedName>
        <fullName evidence="5">TetR family transcriptional regulator</fullName>
    </submittedName>
</protein>
<keyword evidence="6" id="KW-1185">Reference proteome</keyword>
<name>A0A934Q5F1_9MICO</name>
<dbReference type="SUPFAM" id="SSF48498">
    <property type="entry name" value="Tetracyclin repressor-like, C-terminal domain"/>
    <property type="match status" value="1"/>
</dbReference>
<dbReference type="SUPFAM" id="SSF46689">
    <property type="entry name" value="Homeodomain-like"/>
    <property type="match status" value="1"/>
</dbReference>
<dbReference type="PROSITE" id="PS50977">
    <property type="entry name" value="HTH_TETR_2"/>
    <property type="match status" value="1"/>
</dbReference>
<dbReference type="GO" id="GO:0003677">
    <property type="term" value="F:DNA binding"/>
    <property type="evidence" value="ECO:0007669"/>
    <property type="project" value="UniProtKB-UniRule"/>
</dbReference>